<dbReference type="Gene3D" id="3.40.605.10">
    <property type="entry name" value="Aldehyde Dehydrogenase, Chain A, domain 1"/>
    <property type="match status" value="1"/>
</dbReference>
<reference evidence="7" key="1">
    <citation type="journal article" date="2019" name="Int. J. Syst. Evol. Microbiol.">
        <title>The Global Catalogue of Microorganisms (GCM) 10K type strain sequencing project: providing services to taxonomists for standard genome sequencing and annotation.</title>
        <authorList>
            <consortium name="The Broad Institute Genomics Platform"/>
            <consortium name="The Broad Institute Genome Sequencing Center for Infectious Disease"/>
            <person name="Wu L."/>
            <person name="Ma J."/>
        </authorList>
    </citation>
    <scope>NUCLEOTIDE SEQUENCE [LARGE SCALE GENOMIC DNA]</scope>
    <source>
        <strain evidence="7">NBRC 108730</strain>
    </source>
</reference>
<name>A0ABQ6JBM3_9ACTN</name>
<feature type="domain" description="Aldehyde dehydrogenase" evidence="5">
    <location>
        <begin position="17"/>
        <end position="475"/>
    </location>
</feature>
<organism evidence="6 7">
    <name type="scientific">Angustibacter aerolatus</name>
    <dbReference type="NCBI Taxonomy" id="1162965"/>
    <lineage>
        <taxon>Bacteria</taxon>
        <taxon>Bacillati</taxon>
        <taxon>Actinomycetota</taxon>
        <taxon>Actinomycetes</taxon>
        <taxon>Kineosporiales</taxon>
        <taxon>Kineosporiaceae</taxon>
    </lineage>
</organism>
<keyword evidence="7" id="KW-1185">Reference proteome</keyword>
<dbReference type="Pfam" id="PF00171">
    <property type="entry name" value="Aldedh"/>
    <property type="match status" value="1"/>
</dbReference>
<feature type="compositionally biased region" description="Low complexity" evidence="4">
    <location>
        <begin position="334"/>
        <end position="346"/>
    </location>
</feature>
<dbReference type="Proteomes" id="UP001157017">
    <property type="component" value="Unassembled WGS sequence"/>
</dbReference>
<feature type="active site" evidence="2">
    <location>
        <position position="251"/>
    </location>
</feature>
<dbReference type="PROSITE" id="PS00070">
    <property type="entry name" value="ALDEHYDE_DEHYDR_CYS"/>
    <property type="match status" value="1"/>
</dbReference>
<dbReference type="CDD" id="cd07092">
    <property type="entry name" value="ALDH_ABALDH-YdcW"/>
    <property type="match status" value="1"/>
</dbReference>
<dbReference type="NCBIfam" id="NF010000">
    <property type="entry name" value="PRK13473.1"/>
    <property type="match status" value="1"/>
</dbReference>
<dbReference type="Gene3D" id="3.40.309.10">
    <property type="entry name" value="Aldehyde Dehydrogenase, Chain A, domain 2"/>
    <property type="match status" value="1"/>
</dbReference>
<dbReference type="InterPro" id="IPR015590">
    <property type="entry name" value="Aldehyde_DH_dom"/>
</dbReference>
<comment type="similarity">
    <text evidence="3">Belongs to the aldehyde dehydrogenase family.</text>
</comment>
<dbReference type="InterPro" id="IPR029510">
    <property type="entry name" value="Ald_DH_CS_GLU"/>
</dbReference>
<sequence>MSESPTTLRNFVGGEYVDATGDGATDLVDPSTGAVVAQAPVSSAGDLDRAFGAASEAFRSWGRTTPSERQQALLKIADAIEARADELVHLEARTTGKPYALTASEEVPPMVDQIRFFAGAARVLEGRASAEYLAGHQSWIRREPIGVIGQVTPWNYPMMMAVWKFAPAIAAGNTVVLKPSDTTPETTLLLAEIAAEFLPPGVLNVVTGDRSTGAALVEHKTPAMVSITGSVRAGMAVAEAASKDVKRVHLELGGKAPVVVFDDADVEAAAEAIAVAGYFNAGQDCTAATRVLAAPGVHDDFVAALAEQAKGAKVGLPDDDDALLGPVNNANQARARAGLPRPAARPRLARRRGARRADLGDGYYWSPTVVSNLRQDDEAVQSEIFGPVITVQRFTDEDQAIAWANGVQYGLASSVWTKDLGRALRVSNALDFGCVWINTHIPLVAEMPHGGFKHSGYGKDLSMYGFEDYTRIKHVMANLDSRTPHPLSARQPAFRGSARSRHPRERADVRKPG</sequence>
<evidence type="ECO:0000259" key="5">
    <source>
        <dbReference type="Pfam" id="PF00171"/>
    </source>
</evidence>
<proteinExistence type="inferred from homology"/>
<protein>
    <submittedName>
        <fullName evidence="6">Gamma-aminobutyraldehyde dehydrogenase</fullName>
    </submittedName>
</protein>
<accession>A0ABQ6JBM3</accession>
<gene>
    <name evidence="6" type="ORF">GCM10025868_08250</name>
</gene>
<feature type="region of interest" description="Disordered" evidence="4">
    <location>
        <begin position="334"/>
        <end position="353"/>
    </location>
</feature>
<dbReference type="EMBL" id="BSUZ01000001">
    <property type="protein sequence ID" value="GMA85575.1"/>
    <property type="molecule type" value="Genomic_DNA"/>
</dbReference>
<keyword evidence="1 3" id="KW-0560">Oxidoreductase</keyword>
<feature type="region of interest" description="Disordered" evidence="4">
    <location>
        <begin position="480"/>
        <end position="513"/>
    </location>
</feature>
<dbReference type="SUPFAM" id="SSF53720">
    <property type="entry name" value="ALDH-like"/>
    <property type="match status" value="1"/>
</dbReference>
<evidence type="ECO:0000313" key="6">
    <source>
        <dbReference type="EMBL" id="GMA85575.1"/>
    </source>
</evidence>
<evidence type="ECO:0000313" key="7">
    <source>
        <dbReference type="Proteomes" id="UP001157017"/>
    </source>
</evidence>
<dbReference type="InterPro" id="IPR015657">
    <property type="entry name" value="Aminobutyraldehyde_DH"/>
</dbReference>
<dbReference type="InterPro" id="IPR016161">
    <property type="entry name" value="Ald_DH/histidinol_DH"/>
</dbReference>
<dbReference type="PANTHER" id="PTHR11699">
    <property type="entry name" value="ALDEHYDE DEHYDROGENASE-RELATED"/>
    <property type="match status" value="1"/>
</dbReference>
<dbReference type="PROSITE" id="PS00687">
    <property type="entry name" value="ALDEHYDE_DEHYDR_GLU"/>
    <property type="match status" value="1"/>
</dbReference>
<dbReference type="InterPro" id="IPR016162">
    <property type="entry name" value="Ald_DH_N"/>
</dbReference>
<evidence type="ECO:0000256" key="1">
    <source>
        <dbReference type="ARBA" id="ARBA00023002"/>
    </source>
</evidence>
<evidence type="ECO:0000256" key="3">
    <source>
        <dbReference type="RuleBase" id="RU003345"/>
    </source>
</evidence>
<dbReference type="InterPro" id="IPR016160">
    <property type="entry name" value="Ald_DH_CS_CYS"/>
</dbReference>
<evidence type="ECO:0000256" key="2">
    <source>
        <dbReference type="PROSITE-ProRule" id="PRU10007"/>
    </source>
</evidence>
<evidence type="ECO:0000256" key="4">
    <source>
        <dbReference type="SAM" id="MobiDB-lite"/>
    </source>
</evidence>
<dbReference type="InterPro" id="IPR016163">
    <property type="entry name" value="Ald_DH_C"/>
</dbReference>
<comment type="caution">
    <text evidence="6">The sequence shown here is derived from an EMBL/GenBank/DDBJ whole genome shotgun (WGS) entry which is preliminary data.</text>
</comment>